<dbReference type="EMBL" id="NKXS01004407">
    <property type="protein sequence ID" value="PIN06465.1"/>
    <property type="molecule type" value="Genomic_DNA"/>
</dbReference>
<protein>
    <submittedName>
        <fullName evidence="1">Uncharacterized protein</fullName>
    </submittedName>
</protein>
<accession>A0A2G9GMM0</accession>
<comment type="caution">
    <text evidence="1">The sequence shown here is derived from an EMBL/GenBank/DDBJ whole genome shotgun (WGS) entry which is preliminary data.</text>
</comment>
<keyword evidence="2" id="KW-1185">Reference proteome</keyword>
<evidence type="ECO:0000313" key="2">
    <source>
        <dbReference type="Proteomes" id="UP000231279"/>
    </source>
</evidence>
<proteinExistence type="predicted"/>
<name>A0A2G9GMM0_9LAMI</name>
<dbReference type="Proteomes" id="UP000231279">
    <property type="component" value="Unassembled WGS sequence"/>
</dbReference>
<organism evidence="1 2">
    <name type="scientific">Handroanthus impetiginosus</name>
    <dbReference type="NCBI Taxonomy" id="429701"/>
    <lineage>
        <taxon>Eukaryota</taxon>
        <taxon>Viridiplantae</taxon>
        <taxon>Streptophyta</taxon>
        <taxon>Embryophyta</taxon>
        <taxon>Tracheophyta</taxon>
        <taxon>Spermatophyta</taxon>
        <taxon>Magnoliopsida</taxon>
        <taxon>eudicotyledons</taxon>
        <taxon>Gunneridae</taxon>
        <taxon>Pentapetalae</taxon>
        <taxon>asterids</taxon>
        <taxon>lamiids</taxon>
        <taxon>Lamiales</taxon>
        <taxon>Bignoniaceae</taxon>
        <taxon>Crescentiina</taxon>
        <taxon>Tabebuia alliance</taxon>
        <taxon>Handroanthus</taxon>
    </lineage>
</organism>
<sequence length="57" mass="6658">MGTLSSCSFSLTPRNGIYVRSKIHKNSTECFLCKEVLSKRWPLISKQKVRRLNFVIR</sequence>
<gene>
    <name evidence="1" type="ORF">CDL12_20971</name>
</gene>
<evidence type="ECO:0000313" key="1">
    <source>
        <dbReference type="EMBL" id="PIN06465.1"/>
    </source>
</evidence>
<dbReference type="AlphaFoldDB" id="A0A2G9GMM0"/>
<reference evidence="2" key="1">
    <citation type="journal article" date="2018" name="Gigascience">
        <title>Genome assembly of the Pink Ipe (Handroanthus impetiginosus, Bignoniaceae), a highly valued, ecologically keystone Neotropical timber forest tree.</title>
        <authorList>
            <person name="Silva-Junior O.B."/>
            <person name="Grattapaglia D."/>
            <person name="Novaes E."/>
            <person name="Collevatti R.G."/>
        </authorList>
    </citation>
    <scope>NUCLEOTIDE SEQUENCE [LARGE SCALE GENOMIC DNA]</scope>
    <source>
        <strain evidence="2">cv. UFG-1</strain>
    </source>
</reference>